<organism evidence="3 4">
    <name type="scientific">Venustampulla echinocandica</name>
    <dbReference type="NCBI Taxonomy" id="2656787"/>
    <lineage>
        <taxon>Eukaryota</taxon>
        <taxon>Fungi</taxon>
        <taxon>Dikarya</taxon>
        <taxon>Ascomycota</taxon>
        <taxon>Pezizomycotina</taxon>
        <taxon>Leotiomycetes</taxon>
        <taxon>Helotiales</taxon>
        <taxon>Pleuroascaceae</taxon>
        <taxon>Venustampulla</taxon>
    </lineage>
</organism>
<dbReference type="Proteomes" id="UP000254866">
    <property type="component" value="Unassembled WGS sequence"/>
</dbReference>
<evidence type="ECO:0000259" key="2">
    <source>
        <dbReference type="Pfam" id="PF00144"/>
    </source>
</evidence>
<dbReference type="EMBL" id="NPIC01000002">
    <property type="protein sequence ID" value="RDL39351.1"/>
    <property type="molecule type" value="Genomic_DNA"/>
</dbReference>
<dbReference type="OrthoDB" id="428260at2759"/>
<dbReference type="RefSeq" id="XP_031872007.1">
    <property type="nucleotide sequence ID" value="XM_032012314.1"/>
</dbReference>
<keyword evidence="4" id="KW-1185">Reference proteome</keyword>
<feature type="region of interest" description="Disordered" evidence="1">
    <location>
        <begin position="241"/>
        <end position="265"/>
    </location>
</feature>
<accession>A0A370TV00</accession>
<dbReference type="PANTHER" id="PTHR43283:SF3">
    <property type="entry name" value="BETA-LACTAMASE FAMILY PROTEIN (AFU_ORTHOLOGUE AFUA_5G07500)"/>
    <property type="match status" value="1"/>
</dbReference>
<name>A0A370TV00_9HELO</name>
<proteinExistence type="predicted"/>
<sequence>MAPVHTLKSESVAAIKKTIDAATADTKSQIPGAVFVAVNARGEELVSHASGFRGVDSPQKVDLDSVFWIASCTKMIVGIAAMQLIEQGKFSLDDADVVEKLAPELKDIKILKGFEEKTGEPILVEKKNRITLRKLLTHTAGFGYTFFNKEIRRYGFPAGIDEFSGKPEDMTAPLLFEPGEKFNYGTNIDWVGLLIERATGVSLSNYCQKNIFAPLGLQNTSFFPSKYMKSKLVHMSQRYPDGHLAGREHPQRAPLSPSAEDPEGQKHIFNSGGAGCFAQPREYAQIIATLLNNGTSPRTNQQILKPETVDEMFSNSIPELPNFGRETIHAANPELTNELPQLYPQPPEQEQGWGLTFMLTIHEGATGRGRNTGWWAGLPNLFWWCDRERGVGGIIASQILPFGDPQVLGLWGQLEAAVYQG</sequence>
<dbReference type="GeneID" id="43596540"/>
<evidence type="ECO:0000313" key="4">
    <source>
        <dbReference type="Proteomes" id="UP000254866"/>
    </source>
</evidence>
<protein>
    <submittedName>
        <fullName evidence="3">Beta-lactamase protein</fullName>
    </submittedName>
</protein>
<dbReference type="PANTHER" id="PTHR43283">
    <property type="entry name" value="BETA-LACTAMASE-RELATED"/>
    <property type="match status" value="1"/>
</dbReference>
<dbReference type="Pfam" id="PF00144">
    <property type="entry name" value="Beta-lactamase"/>
    <property type="match status" value="1"/>
</dbReference>
<feature type="domain" description="Beta-lactamase-related" evidence="2">
    <location>
        <begin position="26"/>
        <end position="402"/>
    </location>
</feature>
<dbReference type="AlphaFoldDB" id="A0A370TV00"/>
<comment type="caution">
    <text evidence="3">The sequence shown here is derived from an EMBL/GenBank/DDBJ whole genome shotgun (WGS) entry which is preliminary data.</text>
</comment>
<dbReference type="InterPro" id="IPR050789">
    <property type="entry name" value="Diverse_Enzym_Activities"/>
</dbReference>
<dbReference type="STRING" id="2656787.A0A370TV00"/>
<gene>
    <name evidence="3" type="ORF">BP5553_03691</name>
</gene>
<dbReference type="Gene3D" id="3.40.710.10">
    <property type="entry name" value="DD-peptidase/beta-lactamase superfamily"/>
    <property type="match status" value="1"/>
</dbReference>
<evidence type="ECO:0000313" key="3">
    <source>
        <dbReference type="EMBL" id="RDL39351.1"/>
    </source>
</evidence>
<feature type="compositionally biased region" description="Basic and acidic residues" evidence="1">
    <location>
        <begin position="241"/>
        <end position="251"/>
    </location>
</feature>
<reference evidence="3 4" key="1">
    <citation type="journal article" date="2018" name="IMA Fungus">
        <title>IMA Genome-F 9: Draft genome sequence of Annulohypoxylon stygium, Aspergillus mulundensis, Berkeleyomyces basicola (syn. Thielaviopsis basicola), Ceratocystis smalleyi, two Cercospora beticola strains, Coleophoma cylindrospora, Fusarium fracticaudum, Phialophora cf. hyalina, and Morchella septimelata.</title>
        <authorList>
            <person name="Wingfield B.D."/>
            <person name="Bills G.F."/>
            <person name="Dong Y."/>
            <person name="Huang W."/>
            <person name="Nel W.J."/>
            <person name="Swalarsk-Parry B.S."/>
            <person name="Vaghefi N."/>
            <person name="Wilken P.M."/>
            <person name="An Z."/>
            <person name="de Beer Z.W."/>
            <person name="De Vos L."/>
            <person name="Chen L."/>
            <person name="Duong T.A."/>
            <person name="Gao Y."/>
            <person name="Hammerbacher A."/>
            <person name="Kikkert J.R."/>
            <person name="Li Y."/>
            <person name="Li H."/>
            <person name="Li K."/>
            <person name="Li Q."/>
            <person name="Liu X."/>
            <person name="Ma X."/>
            <person name="Naidoo K."/>
            <person name="Pethybridge S.J."/>
            <person name="Sun J."/>
            <person name="Steenkamp E.T."/>
            <person name="van der Nest M.A."/>
            <person name="van Wyk S."/>
            <person name="Wingfield M.J."/>
            <person name="Xiong C."/>
            <person name="Yue Q."/>
            <person name="Zhang X."/>
        </authorList>
    </citation>
    <scope>NUCLEOTIDE SEQUENCE [LARGE SCALE GENOMIC DNA]</scope>
    <source>
        <strain evidence="3 4">BP 5553</strain>
    </source>
</reference>
<dbReference type="InterPro" id="IPR001466">
    <property type="entry name" value="Beta-lactam-related"/>
</dbReference>
<dbReference type="SUPFAM" id="SSF56601">
    <property type="entry name" value="beta-lactamase/transpeptidase-like"/>
    <property type="match status" value="1"/>
</dbReference>
<dbReference type="InterPro" id="IPR012338">
    <property type="entry name" value="Beta-lactam/transpept-like"/>
</dbReference>
<evidence type="ECO:0000256" key="1">
    <source>
        <dbReference type="SAM" id="MobiDB-lite"/>
    </source>
</evidence>